<accession>A0ABW8B3S6</accession>
<gene>
    <name evidence="1" type="ORF">ACIF0M_12980</name>
</gene>
<evidence type="ECO:0000313" key="2">
    <source>
        <dbReference type="Proteomes" id="UP001614216"/>
    </source>
</evidence>
<reference evidence="1 2" key="1">
    <citation type="submission" date="2024-08" db="EMBL/GenBank/DDBJ databases">
        <authorList>
            <person name="Vancuren S.J."/>
            <person name="Allen-Vercoe E."/>
        </authorList>
    </citation>
    <scope>NUCLEOTIDE SEQUENCE [LARGE SCALE GENOMIC DNA]</scope>
    <source>
        <strain evidence="1 2">16-6-I_42_FAA</strain>
    </source>
</reference>
<sequence>MSSRSERCRKANTSRPIICRQQRKVQMACMRNCLDTLRK</sequence>
<dbReference type="EMBL" id="JBITRD010000013">
    <property type="protein sequence ID" value="MFI7846417.1"/>
    <property type="molecule type" value="Genomic_DNA"/>
</dbReference>
<proteinExistence type="predicted"/>
<comment type="caution">
    <text evidence="1">The sequence shown here is derived from an EMBL/GenBank/DDBJ whole genome shotgun (WGS) entry which is preliminary data.</text>
</comment>
<name>A0ABW8B3S6_9FIRM</name>
<organism evidence="1 2">
    <name type="scientific">Dorea amylophila</name>
    <dbReference type="NCBI Taxonomy" id="2981789"/>
    <lineage>
        <taxon>Bacteria</taxon>
        <taxon>Bacillati</taxon>
        <taxon>Bacillota</taxon>
        <taxon>Clostridia</taxon>
        <taxon>Lachnospirales</taxon>
        <taxon>Lachnospiraceae</taxon>
        <taxon>Dorea</taxon>
    </lineage>
</organism>
<evidence type="ECO:0000313" key="1">
    <source>
        <dbReference type="EMBL" id="MFI7846417.1"/>
    </source>
</evidence>
<dbReference type="RefSeq" id="WP_371278184.1">
    <property type="nucleotide sequence ID" value="NZ_JBITRD010000013.1"/>
</dbReference>
<keyword evidence="2" id="KW-1185">Reference proteome</keyword>
<dbReference type="Proteomes" id="UP001614216">
    <property type="component" value="Unassembled WGS sequence"/>
</dbReference>
<protein>
    <submittedName>
        <fullName evidence="1">TRASH domain-containing protein</fullName>
    </submittedName>
</protein>